<keyword evidence="3" id="KW-1185">Reference proteome</keyword>
<proteinExistence type="predicted"/>
<feature type="region of interest" description="Disordered" evidence="1">
    <location>
        <begin position="27"/>
        <end position="60"/>
    </location>
</feature>
<evidence type="ECO:0000313" key="3">
    <source>
        <dbReference type="Proteomes" id="UP000012179"/>
    </source>
</evidence>
<evidence type="ECO:0000256" key="1">
    <source>
        <dbReference type="SAM" id="MobiDB-lite"/>
    </source>
</evidence>
<dbReference type="RefSeq" id="WP_051049089.1">
    <property type="nucleotide sequence ID" value="NZ_CP021106.3"/>
</dbReference>
<evidence type="ECO:0000313" key="2">
    <source>
        <dbReference type="EMBL" id="ARO88825.1"/>
    </source>
</evidence>
<reference evidence="2 3" key="1">
    <citation type="journal article" date="2015" name="Int. J. Syst. Evol. Microbiol.">
        <title>Nitrosospira lacus sp. nov., a psychrotolerant, ammonia-oxidizing bacterium from sandy lake sediment.</title>
        <authorList>
            <person name="Urakawa H."/>
            <person name="Garcia J.C."/>
            <person name="Nielsen J.L."/>
            <person name="Le V.Q."/>
            <person name="Kozlowski J.A."/>
            <person name="Stein L.Y."/>
            <person name="Lim C.K."/>
            <person name="Pommerening-Roser A."/>
            <person name="Martens-Habbena W."/>
            <person name="Stahl D.A."/>
            <person name="Klotz M.G."/>
        </authorList>
    </citation>
    <scope>NUCLEOTIDE SEQUENCE [LARGE SCALE GENOMIC DNA]</scope>
    <source>
        <strain evidence="2 3">APG3</strain>
    </source>
</reference>
<name>A0A1W6SSS5_9PROT</name>
<evidence type="ECO:0008006" key="4">
    <source>
        <dbReference type="Google" id="ProtNLM"/>
    </source>
</evidence>
<dbReference type="AlphaFoldDB" id="A0A1W6SSS5"/>
<accession>A0A1W6SSS5</accession>
<gene>
    <name evidence="2" type="ORF">EBAPG3_014185</name>
</gene>
<feature type="compositionally biased region" description="Polar residues" evidence="1">
    <location>
        <begin position="37"/>
        <end position="46"/>
    </location>
</feature>
<organism evidence="2 3">
    <name type="scientific">Nitrosospira lacus</name>
    <dbReference type="NCBI Taxonomy" id="1288494"/>
    <lineage>
        <taxon>Bacteria</taxon>
        <taxon>Pseudomonadati</taxon>
        <taxon>Pseudomonadota</taxon>
        <taxon>Betaproteobacteria</taxon>
        <taxon>Nitrosomonadales</taxon>
        <taxon>Nitrosomonadaceae</taxon>
        <taxon>Nitrosospira</taxon>
    </lineage>
</organism>
<dbReference type="Proteomes" id="UP000012179">
    <property type="component" value="Chromosome"/>
</dbReference>
<sequence>MNAPTEAQLQAQLDCLIEEAGLSGEGALSLPPLPYTDPNTDPNTHPNTHDSISHTLHGLEASRRPKVRTVCEECANSVWFTTPTEVKCYCRVMFLVTWESAVPQSITACDGMYLNREE</sequence>
<dbReference type="EMBL" id="CP021106">
    <property type="protein sequence ID" value="ARO88825.1"/>
    <property type="molecule type" value="Genomic_DNA"/>
</dbReference>
<protein>
    <recommendedName>
        <fullName evidence="4">Conjugal transfer protein TraH</fullName>
    </recommendedName>
</protein>